<keyword evidence="3 12" id="KW-0813">Transport</keyword>
<evidence type="ECO:0000256" key="6">
    <source>
        <dbReference type="ARBA" id="ARBA00022989"/>
    </source>
</evidence>
<accession>A0AAN9VUX6</accession>
<comment type="similarity">
    <text evidence="2 12">Belongs to the amiloride-sensitive sodium channel (TC 1.A.6) family.</text>
</comment>
<evidence type="ECO:0000256" key="2">
    <source>
        <dbReference type="ARBA" id="ARBA00007193"/>
    </source>
</evidence>
<evidence type="ECO:0000256" key="3">
    <source>
        <dbReference type="ARBA" id="ARBA00022448"/>
    </source>
</evidence>
<dbReference type="PANTHER" id="PTHR11690:SF248">
    <property type="entry name" value="PICKPOCKET 17, ISOFORM A"/>
    <property type="match status" value="1"/>
</dbReference>
<evidence type="ECO:0000256" key="13">
    <source>
        <dbReference type="SAM" id="Phobius"/>
    </source>
</evidence>
<keyword evidence="8 12" id="KW-0406">Ion transport</keyword>
<reference evidence="14 15" key="1">
    <citation type="submission" date="2024-03" db="EMBL/GenBank/DDBJ databases">
        <title>The genome assembly and annotation of the cricket Gryllus longicercus Weissman &amp; Gray.</title>
        <authorList>
            <person name="Szrajer S."/>
            <person name="Gray D."/>
            <person name="Ylla G."/>
        </authorList>
    </citation>
    <scope>NUCLEOTIDE SEQUENCE [LARGE SCALE GENOMIC DNA]</scope>
    <source>
        <strain evidence="14">DAG 2021-001</strain>
        <tissue evidence="14">Whole body minus gut</tissue>
    </source>
</reference>
<keyword evidence="6 13" id="KW-1133">Transmembrane helix</keyword>
<keyword evidence="9 13" id="KW-0472">Membrane</keyword>
<evidence type="ECO:0000256" key="11">
    <source>
        <dbReference type="ARBA" id="ARBA00023303"/>
    </source>
</evidence>
<dbReference type="Pfam" id="PF00858">
    <property type="entry name" value="ASC"/>
    <property type="match status" value="1"/>
</dbReference>
<keyword evidence="11 12" id="KW-0407">Ion channel</keyword>
<evidence type="ECO:0000256" key="12">
    <source>
        <dbReference type="RuleBase" id="RU000679"/>
    </source>
</evidence>
<comment type="subcellular location">
    <subcellularLocation>
        <location evidence="1">Membrane</location>
        <topology evidence="1">Multi-pass membrane protein</topology>
    </subcellularLocation>
</comment>
<evidence type="ECO:0000256" key="1">
    <source>
        <dbReference type="ARBA" id="ARBA00004141"/>
    </source>
</evidence>
<dbReference type="PANTHER" id="PTHR11690">
    <property type="entry name" value="AMILORIDE-SENSITIVE SODIUM CHANNEL-RELATED"/>
    <property type="match status" value="1"/>
</dbReference>
<organism evidence="14 15">
    <name type="scientific">Gryllus longicercus</name>
    <dbReference type="NCBI Taxonomy" id="2509291"/>
    <lineage>
        <taxon>Eukaryota</taxon>
        <taxon>Metazoa</taxon>
        <taxon>Ecdysozoa</taxon>
        <taxon>Arthropoda</taxon>
        <taxon>Hexapoda</taxon>
        <taxon>Insecta</taxon>
        <taxon>Pterygota</taxon>
        <taxon>Neoptera</taxon>
        <taxon>Polyneoptera</taxon>
        <taxon>Orthoptera</taxon>
        <taxon>Ensifera</taxon>
        <taxon>Gryllidea</taxon>
        <taxon>Grylloidea</taxon>
        <taxon>Gryllidae</taxon>
        <taxon>Gryllinae</taxon>
        <taxon>Gryllus</taxon>
    </lineage>
</organism>
<comment type="caution">
    <text evidence="14">The sequence shown here is derived from an EMBL/GenBank/DDBJ whole genome shotgun (WGS) entry which is preliminary data.</text>
</comment>
<feature type="transmembrane region" description="Helical" evidence="13">
    <location>
        <begin position="523"/>
        <end position="554"/>
    </location>
</feature>
<dbReference type="GO" id="GO:0005886">
    <property type="term" value="C:plasma membrane"/>
    <property type="evidence" value="ECO:0007669"/>
    <property type="project" value="TreeGrafter"/>
</dbReference>
<keyword evidence="15" id="KW-1185">Reference proteome</keyword>
<evidence type="ECO:0000313" key="15">
    <source>
        <dbReference type="Proteomes" id="UP001378592"/>
    </source>
</evidence>
<keyword evidence="4 12" id="KW-0894">Sodium channel</keyword>
<keyword evidence="10 12" id="KW-0739">Sodium transport</keyword>
<dbReference type="Gene3D" id="1.10.287.770">
    <property type="entry name" value="YojJ-like"/>
    <property type="match status" value="1"/>
</dbReference>
<keyword evidence="5 12" id="KW-0812">Transmembrane</keyword>
<dbReference type="InterPro" id="IPR001873">
    <property type="entry name" value="ENaC"/>
</dbReference>
<dbReference type="PRINTS" id="PR01078">
    <property type="entry name" value="AMINACHANNEL"/>
</dbReference>
<gene>
    <name evidence="14" type="ORF">R5R35_001004</name>
</gene>
<proteinExistence type="inferred from homology"/>
<name>A0AAN9VUX6_9ORTH</name>
<evidence type="ECO:0000256" key="5">
    <source>
        <dbReference type="ARBA" id="ARBA00022692"/>
    </source>
</evidence>
<evidence type="ECO:0000256" key="4">
    <source>
        <dbReference type="ARBA" id="ARBA00022461"/>
    </source>
</evidence>
<evidence type="ECO:0000313" key="14">
    <source>
        <dbReference type="EMBL" id="KAK7870276.1"/>
    </source>
</evidence>
<dbReference type="Proteomes" id="UP001378592">
    <property type="component" value="Unassembled WGS sequence"/>
</dbReference>
<evidence type="ECO:0000256" key="7">
    <source>
        <dbReference type="ARBA" id="ARBA00023053"/>
    </source>
</evidence>
<dbReference type="AlphaFoldDB" id="A0AAN9VUX6"/>
<evidence type="ECO:0000256" key="10">
    <source>
        <dbReference type="ARBA" id="ARBA00023201"/>
    </source>
</evidence>
<evidence type="ECO:0000256" key="9">
    <source>
        <dbReference type="ARBA" id="ARBA00023136"/>
    </source>
</evidence>
<dbReference type="Gene3D" id="2.60.470.10">
    <property type="entry name" value="Acid-sensing ion channels like domains"/>
    <property type="match status" value="1"/>
</dbReference>
<evidence type="ECO:0000256" key="8">
    <source>
        <dbReference type="ARBA" id="ARBA00023065"/>
    </source>
</evidence>
<keyword evidence="7" id="KW-0915">Sodium</keyword>
<protein>
    <submittedName>
        <fullName evidence="14">Uncharacterized protein</fullName>
    </submittedName>
</protein>
<sequence>MEFNSQLFNYQLQKIKAHPNVGLGRFHNWRHRKVHHNELNISGKHTLSHRNSSKVSWRESLQLASVAGLQRVSQATSTPWIILWSILLVLGIVCTARDVITVTVQYLEYPVLTSVTLDQVAALPFPAVTVCNLNRVHCGNLRRLAAAKWGTELGTQLLKLHDLTDCQLHFQARAGRQVQDNNEANSQAFFSTTEMPPEDSSKLPQPANQTRSFNDLMHFMAVYANFSSEVQSKIGHSYEDFIRSCTFSGESCLNSSLFFDQYSSNSYGNCFTFHTRRKTVIPGKEYGLSMELYLDQANYLRAGLSPQAGARVVVHEQSHEPLPQEMGINLSPSAATSIALLQVQVTRLQSPYQSNCTHNWDQSTFQQYVGSSFTYSAQRCQRICLQLAFEDSCDCAHPAYMDLQRGYPPCNLTSGTIESICARQVAASFESRAKICSCNMDCREITYETTISTASWPTDSDWCTAAKRLLLVDSCESNDQEFAGDQRQQDRFRIQRNLLKVDVYLQSLRVRSVSQTPSMPPQVFVAALGGGLSLYLGLSLLSLLEIGGLAVYFLKKTIRAAIICLKNLKRKAHKHHHSSPHPFLVTGK</sequence>
<dbReference type="EMBL" id="JAZDUA010000061">
    <property type="protein sequence ID" value="KAK7870276.1"/>
    <property type="molecule type" value="Genomic_DNA"/>
</dbReference>
<dbReference type="GO" id="GO:0015280">
    <property type="term" value="F:ligand-gated sodium channel activity"/>
    <property type="evidence" value="ECO:0007669"/>
    <property type="project" value="TreeGrafter"/>
</dbReference>